<dbReference type="InterPro" id="IPR001012">
    <property type="entry name" value="UBX_dom"/>
</dbReference>
<dbReference type="Gene3D" id="1.20.58.2190">
    <property type="match status" value="1"/>
</dbReference>
<dbReference type="Pfam" id="PF09409">
    <property type="entry name" value="PUB"/>
    <property type="match status" value="1"/>
</dbReference>
<dbReference type="PANTHER" id="PTHR23153:SF38">
    <property type="entry name" value="UBX DOMAIN-CONTAINING PROTEIN 6"/>
    <property type="match status" value="1"/>
</dbReference>
<dbReference type="Pfam" id="PF00789">
    <property type="entry name" value="UBX"/>
    <property type="match status" value="1"/>
</dbReference>
<name>A0A336M5Y8_CULSO</name>
<dbReference type="VEuPathDB" id="VectorBase:CSON009594"/>
<dbReference type="CDD" id="cd16119">
    <property type="entry name" value="UBX_UBXN6"/>
    <property type="match status" value="1"/>
</dbReference>
<dbReference type="PANTHER" id="PTHR23153">
    <property type="entry name" value="UBX-RELATED"/>
    <property type="match status" value="1"/>
</dbReference>
<organism evidence="3">
    <name type="scientific">Culicoides sonorensis</name>
    <name type="common">Biting midge</name>
    <dbReference type="NCBI Taxonomy" id="179676"/>
    <lineage>
        <taxon>Eukaryota</taxon>
        <taxon>Metazoa</taxon>
        <taxon>Ecdysozoa</taxon>
        <taxon>Arthropoda</taxon>
        <taxon>Hexapoda</taxon>
        <taxon>Insecta</taxon>
        <taxon>Pterygota</taxon>
        <taxon>Neoptera</taxon>
        <taxon>Endopterygota</taxon>
        <taxon>Diptera</taxon>
        <taxon>Nematocera</taxon>
        <taxon>Chironomoidea</taxon>
        <taxon>Ceratopogonidae</taxon>
        <taxon>Ceratopogoninae</taxon>
        <taxon>Culicoides</taxon>
        <taxon>Monoculicoides</taxon>
    </lineage>
</organism>
<proteinExistence type="predicted"/>
<evidence type="ECO:0000256" key="1">
    <source>
        <dbReference type="SAM" id="MobiDB-lite"/>
    </source>
</evidence>
<dbReference type="InterPro" id="IPR036339">
    <property type="entry name" value="PUB-like_dom_sf"/>
</dbReference>
<reference evidence="3" key="1">
    <citation type="submission" date="2018-07" db="EMBL/GenBank/DDBJ databases">
        <authorList>
            <person name="Quirk P.G."/>
            <person name="Krulwich T.A."/>
        </authorList>
    </citation>
    <scope>NUCLEOTIDE SEQUENCE</scope>
</reference>
<accession>A0A336M5Y8</accession>
<evidence type="ECO:0000259" key="2">
    <source>
        <dbReference type="PROSITE" id="PS50033"/>
    </source>
</evidence>
<dbReference type="SMART" id="SM00580">
    <property type="entry name" value="PUG"/>
    <property type="match status" value="1"/>
</dbReference>
<dbReference type="SUPFAM" id="SSF143503">
    <property type="entry name" value="PUG domain-like"/>
    <property type="match status" value="1"/>
</dbReference>
<feature type="domain" description="UBX" evidence="2">
    <location>
        <begin position="343"/>
        <end position="420"/>
    </location>
</feature>
<dbReference type="Gene3D" id="3.10.20.90">
    <property type="entry name" value="Phosphatidylinositol 3-kinase Catalytic Subunit, Chain A, domain 1"/>
    <property type="match status" value="1"/>
</dbReference>
<dbReference type="AlphaFoldDB" id="A0A336M5Y8"/>
<dbReference type="InterPro" id="IPR018997">
    <property type="entry name" value="PUB_domain"/>
</dbReference>
<dbReference type="InterPro" id="IPR042774">
    <property type="entry name" value="UBXN6_PUB"/>
</dbReference>
<dbReference type="SMART" id="SM00166">
    <property type="entry name" value="UBX"/>
    <property type="match status" value="1"/>
</dbReference>
<dbReference type="InterPro" id="IPR029071">
    <property type="entry name" value="Ubiquitin-like_domsf"/>
</dbReference>
<protein>
    <submittedName>
        <fullName evidence="3">CSON009594 protein</fullName>
    </submittedName>
</protein>
<sequence length="444" mass="51402">MDKKTNIAEEKLNKIKGFFTKKKQEAKFKLGVAGPGRKLNSESSSSSQPQKKPVKDAYVAPKRDEFSAEAKKAADAAMSRFQGKTEDFDFSLQAIRAQARKELEAEKLAKEATSVSETSGSVQTEQNSEYNNQYAVQGVYFRCPFISEEILPKKDWKLKIKEFLYEQLEQERGLTSCLIIHNCNTKDKIETCVETLIRYIENIINHPDEEKYRKIRMSNRIFQEKVEHVEGALDFLRAIGFTEQTIDDEKFLIFSLDVKENLETMNTLLDALKCSEPIPLELDRNLQVLLPSQIRVTALPPEFFRITLDELKREQQVRAEAIERSQILMTKAMREKEEQRVMNRYNFALIRVRFPDGVYLQGTFNVYEKLSDVFEMVKSCLKHDEAEFSLVSPTGHKFSEDEREMSLHDLKLIPNTVLNFAYEGSSKSLKDYLKEEMLVLIQHV</sequence>
<dbReference type="PROSITE" id="PS50033">
    <property type="entry name" value="UBX"/>
    <property type="match status" value="1"/>
</dbReference>
<evidence type="ECO:0000313" key="3">
    <source>
        <dbReference type="EMBL" id="SSX23777.1"/>
    </source>
</evidence>
<dbReference type="CDD" id="cd10460">
    <property type="entry name" value="PUB_UBXD1"/>
    <property type="match status" value="1"/>
</dbReference>
<dbReference type="EMBL" id="UFQT01000381">
    <property type="protein sequence ID" value="SSX23777.1"/>
    <property type="molecule type" value="Genomic_DNA"/>
</dbReference>
<dbReference type="SUPFAM" id="SSF54236">
    <property type="entry name" value="Ubiquitin-like"/>
    <property type="match status" value="1"/>
</dbReference>
<gene>
    <name evidence="3" type="primary">CSON009594</name>
</gene>
<dbReference type="GO" id="GO:0005737">
    <property type="term" value="C:cytoplasm"/>
    <property type="evidence" value="ECO:0007669"/>
    <property type="project" value="TreeGrafter"/>
</dbReference>
<feature type="region of interest" description="Disordered" evidence="1">
    <location>
        <begin position="30"/>
        <end position="61"/>
    </location>
</feature>